<evidence type="ECO:0000256" key="6">
    <source>
        <dbReference type="SAM" id="MobiDB-lite"/>
    </source>
</evidence>
<evidence type="ECO:0000256" key="1">
    <source>
        <dbReference type="ARBA" id="ARBA00022741"/>
    </source>
</evidence>
<evidence type="ECO:0000256" key="3">
    <source>
        <dbReference type="ARBA" id="ARBA00023134"/>
    </source>
</evidence>
<comment type="similarity">
    <text evidence="4">Belongs to the TRAFAC class dynamin-like GTPase superfamily. GB1/RHD3 GTPase family.</text>
</comment>
<dbReference type="InterPro" id="IPR003191">
    <property type="entry name" value="Guanylate-bd/ATL_C"/>
</dbReference>
<dbReference type="Pfam" id="PF02841">
    <property type="entry name" value="GBP_C"/>
    <property type="match status" value="1"/>
</dbReference>
<dbReference type="InterPro" id="IPR030386">
    <property type="entry name" value="G_GB1_RHD3_dom"/>
</dbReference>
<comment type="caution">
    <text evidence="8">The sequence shown here is derived from an EMBL/GenBank/DDBJ whole genome shotgun (WGS) entry which is preliminary data.</text>
</comment>
<dbReference type="AlphaFoldDB" id="A0A2G2YJE3"/>
<dbReference type="Proteomes" id="UP000222542">
    <property type="component" value="Unassembled WGS sequence"/>
</dbReference>
<feature type="compositionally biased region" description="Pro residues" evidence="6">
    <location>
        <begin position="16"/>
        <end position="26"/>
    </location>
</feature>
<evidence type="ECO:0000259" key="7">
    <source>
        <dbReference type="PROSITE" id="PS51715"/>
    </source>
</evidence>
<reference evidence="8 9" key="1">
    <citation type="journal article" date="2014" name="Nat. Genet.">
        <title>Genome sequence of the hot pepper provides insights into the evolution of pungency in Capsicum species.</title>
        <authorList>
            <person name="Kim S."/>
            <person name="Park M."/>
            <person name="Yeom S.I."/>
            <person name="Kim Y.M."/>
            <person name="Lee J.M."/>
            <person name="Lee H.A."/>
            <person name="Seo E."/>
            <person name="Choi J."/>
            <person name="Cheong K."/>
            <person name="Kim K.T."/>
            <person name="Jung K."/>
            <person name="Lee G.W."/>
            <person name="Oh S.K."/>
            <person name="Bae C."/>
            <person name="Kim S.B."/>
            <person name="Lee H.Y."/>
            <person name="Kim S.Y."/>
            <person name="Kim M.S."/>
            <person name="Kang B.C."/>
            <person name="Jo Y.D."/>
            <person name="Yang H.B."/>
            <person name="Jeong H.J."/>
            <person name="Kang W.H."/>
            <person name="Kwon J.K."/>
            <person name="Shin C."/>
            <person name="Lim J.Y."/>
            <person name="Park J.H."/>
            <person name="Huh J.H."/>
            <person name="Kim J.S."/>
            <person name="Kim B.D."/>
            <person name="Cohen O."/>
            <person name="Paran I."/>
            <person name="Suh M.C."/>
            <person name="Lee S.B."/>
            <person name="Kim Y.K."/>
            <person name="Shin Y."/>
            <person name="Noh S.J."/>
            <person name="Park J."/>
            <person name="Seo Y.S."/>
            <person name="Kwon S.Y."/>
            <person name="Kim H.A."/>
            <person name="Park J.M."/>
            <person name="Kim H.J."/>
            <person name="Choi S.B."/>
            <person name="Bosland P.W."/>
            <person name="Reeves G."/>
            <person name="Jo S.H."/>
            <person name="Lee B.W."/>
            <person name="Cho H.T."/>
            <person name="Choi H.S."/>
            <person name="Lee M.S."/>
            <person name="Yu Y."/>
            <person name="Do Choi Y."/>
            <person name="Park B.S."/>
            <person name="van Deynze A."/>
            <person name="Ashrafi H."/>
            <person name="Hill T."/>
            <person name="Kim W.T."/>
            <person name="Pai H.S."/>
            <person name="Ahn H.K."/>
            <person name="Yeam I."/>
            <person name="Giovannoni J.J."/>
            <person name="Rose J.K."/>
            <person name="Sorensen I."/>
            <person name="Lee S.J."/>
            <person name="Kim R.W."/>
            <person name="Choi I.Y."/>
            <person name="Choi B.S."/>
            <person name="Lim J.S."/>
            <person name="Lee Y.H."/>
            <person name="Choi D."/>
        </authorList>
    </citation>
    <scope>NUCLEOTIDE SEQUENCE [LARGE SCALE GENOMIC DNA]</scope>
    <source>
        <strain evidence="9">cv. CM334</strain>
    </source>
</reference>
<keyword evidence="9" id="KW-1185">Reference proteome</keyword>
<keyword evidence="2" id="KW-0378">Hydrolase</keyword>
<evidence type="ECO:0000313" key="9">
    <source>
        <dbReference type="Proteomes" id="UP000222542"/>
    </source>
</evidence>
<feature type="region of interest" description="Disordered" evidence="6">
    <location>
        <begin position="967"/>
        <end position="1027"/>
    </location>
</feature>
<feature type="coiled-coil region" evidence="5">
    <location>
        <begin position="558"/>
        <end position="585"/>
    </location>
</feature>
<evidence type="ECO:0000256" key="4">
    <source>
        <dbReference type="PROSITE-ProRule" id="PRU01052"/>
    </source>
</evidence>
<dbReference type="InterPro" id="IPR036543">
    <property type="entry name" value="Guanylate-bd_C_sf"/>
</dbReference>
<accession>A0A2G2YJE3</accession>
<evidence type="ECO:0000256" key="2">
    <source>
        <dbReference type="ARBA" id="ARBA00022801"/>
    </source>
</evidence>
<dbReference type="SUPFAM" id="SSF52540">
    <property type="entry name" value="P-loop containing nucleoside triphosphate hydrolases"/>
    <property type="match status" value="1"/>
</dbReference>
<protein>
    <recommendedName>
        <fullName evidence="7">GB1/RHD3-type G domain-containing protein</fullName>
    </recommendedName>
</protein>
<feature type="compositionally biased region" description="Basic and acidic residues" evidence="6">
    <location>
        <begin position="973"/>
        <end position="984"/>
    </location>
</feature>
<dbReference type="Gene3D" id="1.20.1000.10">
    <property type="entry name" value="Guanylate-binding protein, C-terminal domain"/>
    <property type="match status" value="1"/>
</dbReference>
<dbReference type="PROSITE" id="PS51715">
    <property type="entry name" value="G_GB1_RHD3"/>
    <property type="match status" value="1"/>
</dbReference>
<dbReference type="STRING" id="4072.A0A2G2YJE3"/>
<keyword evidence="5" id="KW-0175">Coiled coil</keyword>
<feature type="region of interest" description="Disordered" evidence="6">
    <location>
        <begin position="1"/>
        <end position="32"/>
    </location>
</feature>
<sequence>MRRLFVRGSAGDSPPQQSPSPSPPQSSVPSSVNIAAGPARPIRFVYCDEKGKFQIDPEALAILQLVKEPVGIVSVCGRARQGKSFILNQLLGRSSGFQVAATHRPCTKGIWLWSAPLRRTSLDGAEYNLLLLDTEGIDAYDQTGTYSTQIFSLAVLLSSMFVYNQMGGIDEAALDRLSLVTEMTKHIRVRASGGRASASELGQFSPIFVWLLRDFYLDLVEDNCKITPRDYLELALRPVQGGGKDVAAKNEIRDSIRALFPDRECFPLVRPLSNENELQRLDQIPLENLRPEFKAGLDALTRFVFERTRPKQVGATIMTGPLFARITQSFLDALNNGAVPTITSSWQSVEEAECQRAYDLAADRYMASFDRSKPPEEGALREAHEDAAQKSMAEFNSTAVGAGSIRMKYEKRLQNFIKKAFEELKKDAFREAYLQCSNAIRDMEKDLRIACHAPDANIDSVLKVLDRLVSKYEATCQGPEKWRKLIVFLQQSLEGPLFDLIKKQTDQLGSEKTTLALKCRSIEDKMNLLNKQLEASEKYKSEYLKRYEDAINVKKQLADDYTSRITNLQSKYSSLEERYSSLSKMFTSAKHESAEWKRKYEQLLLKQKADEDQSSAEVSVLKSRTAAAEARLAAAKEQAESAQEEAEEWKRKYDIAVKEVKIALEKAASAQERANKETQLREDALRDEFSSTLSDKEEEIKDKTSKLEQAEQRLATLSLELRTADSKVKNYALEVSALKVEIKELVERLENANATAQSFEREAKILEQEKVHLEQNYRSEFNRFEDVQDRYKSAEREAKRATELADKARAEAATALKEKNEIQRLAMERLAQIEKAARAIEKLEREREDLADEVGRHHRAEKDARSKVAMLEARVEEREKEIEMLLKSNNEQRASTVQVLESLLETERVACAEANNRSEALSVQLQATQGKLDLLQQQLTAVRLNETALDSKLRTASHGKRGRIDEYEAGFESVHDMDTNDRPTRGNKRSKSTTSPLKFSSPPEDGGSVFRGDDNAHSQQTNGDEDYTKFTVQKLKQELTKHNFGAELLQLKNANKKDILALYEKCILQKS</sequence>
<dbReference type="CDD" id="cd01851">
    <property type="entry name" value="GBP"/>
    <property type="match status" value="1"/>
</dbReference>
<gene>
    <name evidence="8" type="ORF">T459_24967</name>
</gene>
<dbReference type="Pfam" id="PF02263">
    <property type="entry name" value="GBP"/>
    <property type="match status" value="1"/>
</dbReference>
<dbReference type="OMA" id="DRRCKEA"/>
<feature type="coiled-coil region" evidence="5">
    <location>
        <begin position="918"/>
        <end position="945"/>
    </location>
</feature>
<evidence type="ECO:0000313" key="8">
    <source>
        <dbReference type="EMBL" id="PHT69863.1"/>
    </source>
</evidence>
<dbReference type="SUPFAM" id="SSF57997">
    <property type="entry name" value="Tropomyosin"/>
    <property type="match status" value="1"/>
</dbReference>
<keyword evidence="3" id="KW-0342">GTP-binding</keyword>
<keyword evidence="1" id="KW-0547">Nucleotide-binding</keyword>
<feature type="domain" description="GB1/RHD3-type G" evidence="7">
    <location>
        <begin position="67"/>
        <end position="309"/>
    </location>
</feature>
<dbReference type="FunFam" id="1.20.1000.10:FF:000003">
    <property type="entry name" value="Guanylate-binding family protein"/>
    <property type="match status" value="1"/>
</dbReference>
<evidence type="ECO:0000256" key="5">
    <source>
        <dbReference type="SAM" id="Coils"/>
    </source>
</evidence>
<proteinExistence type="inferred from homology"/>
<dbReference type="PANTHER" id="PTHR10751">
    <property type="entry name" value="GUANYLATE BINDING PROTEIN"/>
    <property type="match status" value="1"/>
</dbReference>
<organism evidence="8 9">
    <name type="scientific">Capsicum annuum</name>
    <name type="common">Capsicum pepper</name>
    <dbReference type="NCBI Taxonomy" id="4072"/>
    <lineage>
        <taxon>Eukaryota</taxon>
        <taxon>Viridiplantae</taxon>
        <taxon>Streptophyta</taxon>
        <taxon>Embryophyta</taxon>
        <taxon>Tracheophyta</taxon>
        <taxon>Spermatophyta</taxon>
        <taxon>Magnoliopsida</taxon>
        <taxon>eudicotyledons</taxon>
        <taxon>Gunneridae</taxon>
        <taxon>Pentapetalae</taxon>
        <taxon>asterids</taxon>
        <taxon>lamiids</taxon>
        <taxon>Solanales</taxon>
        <taxon>Solanaceae</taxon>
        <taxon>Solanoideae</taxon>
        <taxon>Capsiceae</taxon>
        <taxon>Capsicum</taxon>
    </lineage>
</organism>
<dbReference type="FunFam" id="3.40.50.300:FF:000723">
    <property type="entry name" value="Guanylate-binding family protein"/>
    <property type="match status" value="1"/>
</dbReference>
<name>A0A2G2YJE3_CAPAN</name>
<dbReference type="InterPro" id="IPR015894">
    <property type="entry name" value="Guanylate-bd_N"/>
</dbReference>
<dbReference type="Gramene" id="PHT69863">
    <property type="protein sequence ID" value="PHT69863"/>
    <property type="gene ID" value="T459_24967"/>
</dbReference>
<feature type="coiled-coil region" evidence="5">
    <location>
        <begin position="618"/>
        <end position="888"/>
    </location>
</feature>
<dbReference type="EMBL" id="AYRZ02000010">
    <property type="protein sequence ID" value="PHT69863.1"/>
    <property type="molecule type" value="Genomic_DNA"/>
</dbReference>
<dbReference type="Gene3D" id="3.40.50.300">
    <property type="entry name" value="P-loop containing nucleotide triphosphate hydrolases"/>
    <property type="match status" value="1"/>
</dbReference>
<dbReference type="InterPro" id="IPR027417">
    <property type="entry name" value="P-loop_NTPase"/>
</dbReference>
<dbReference type="SUPFAM" id="SSF48340">
    <property type="entry name" value="Interferon-induced guanylate-binding protein 1 (GBP1), C-terminal domain"/>
    <property type="match status" value="1"/>
</dbReference>
<dbReference type="GO" id="GO:0003924">
    <property type="term" value="F:GTPase activity"/>
    <property type="evidence" value="ECO:0000318"/>
    <property type="project" value="GO_Central"/>
</dbReference>
<reference evidence="8 9" key="2">
    <citation type="journal article" date="2017" name="Genome Biol.">
        <title>New reference genome sequences of hot pepper reveal the massive evolution of plant disease-resistance genes by retroduplication.</title>
        <authorList>
            <person name="Kim S."/>
            <person name="Park J."/>
            <person name="Yeom S.I."/>
            <person name="Kim Y.M."/>
            <person name="Seo E."/>
            <person name="Kim K.T."/>
            <person name="Kim M.S."/>
            <person name="Lee J.M."/>
            <person name="Cheong K."/>
            <person name="Shin H.S."/>
            <person name="Kim S.B."/>
            <person name="Han K."/>
            <person name="Lee J."/>
            <person name="Park M."/>
            <person name="Lee H.A."/>
            <person name="Lee H.Y."/>
            <person name="Lee Y."/>
            <person name="Oh S."/>
            <person name="Lee J.H."/>
            <person name="Choi E."/>
            <person name="Choi E."/>
            <person name="Lee S.E."/>
            <person name="Jeon J."/>
            <person name="Kim H."/>
            <person name="Choi G."/>
            <person name="Song H."/>
            <person name="Lee J."/>
            <person name="Lee S.C."/>
            <person name="Kwon J.K."/>
            <person name="Lee H.Y."/>
            <person name="Koo N."/>
            <person name="Hong Y."/>
            <person name="Kim R.W."/>
            <person name="Kang W.H."/>
            <person name="Huh J.H."/>
            <person name="Kang B.C."/>
            <person name="Yang T.J."/>
            <person name="Lee Y.H."/>
            <person name="Bennetzen J.L."/>
            <person name="Choi D."/>
        </authorList>
    </citation>
    <scope>NUCLEOTIDE SEQUENCE [LARGE SCALE GENOMIC DNA]</scope>
    <source>
        <strain evidence="9">cv. CM334</strain>
    </source>
</reference>
<dbReference type="GO" id="GO:0005525">
    <property type="term" value="F:GTP binding"/>
    <property type="evidence" value="ECO:0000318"/>
    <property type="project" value="GO_Central"/>
</dbReference>